<feature type="compositionally biased region" description="Basic and acidic residues" evidence="2">
    <location>
        <begin position="39"/>
        <end position="52"/>
    </location>
</feature>
<dbReference type="InterPro" id="IPR011993">
    <property type="entry name" value="PH-like_dom_sf"/>
</dbReference>
<feature type="region of interest" description="Disordered" evidence="2">
    <location>
        <begin position="162"/>
        <end position="196"/>
    </location>
</feature>
<dbReference type="PANTHER" id="PTHR21538:SF23">
    <property type="entry name" value="ANILLIN"/>
    <property type="match status" value="1"/>
</dbReference>
<dbReference type="OrthoDB" id="6431443at2759"/>
<name>A0A6M2D2E9_RHIMP</name>
<dbReference type="SUPFAM" id="SSF50729">
    <property type="entry name" value="PH domain-like"/>
    <property type="match status" value="1"/>
</dbReference>
<dbReference type="Pfam" id="PF00169">
    <property type="entry name" value="PH"/>
    <property type="match status" value="1"/>
</dbReference>
<dbReference type="FunFam" id="2.30.29.30:FF:000111">
    <property type="entry name" value="anillin isoform X1"/>
    <property type="match status" value="1"/>
</dbReference>
<dbReference type="SMART" id="SM00233">
    <property type="entry name" value="PH"/>
    <property type="match status" value="1"/>
</dbReference>
<dbReference type="GO" id="GO:0005826">
    <property type="term" value="C:actomyosin contractile ring"/>
    <property type="evidence" value="ECO:0007669"/>
    <property type="project" value="TreeGrafter"/>
</dbReference>
<dbReference type="EMBL" id="GHWJ01007565">
    <property type="protein sequence ID" value="NOV40302.1"/>
    <property type="molecule type" value="Transcribed_RNA"/>
</dbReference>
<feature type="compositionally biased region" description="Polar residues" evidence="2">
    <location>
        <begin position="480"/>
        <end position="495"/>
    </location>
</feature>
<evidence type="ECO:0000256" key="2">
    <source>
        <dbReference type="SAM" id="MobiDB-lite"/>
    </source>
</evidence>
<evidence type="ECO:0000313" key="4">
    <source>
        <dbReference type="EMBL" id="NOV40302.1"/>
    </source>
</evidence>
<evidence type="ECO:0000256" key="1">
    <source>
        <dbReference type="ARBA" id="ARBA00023054"/>
    </source>
</evidence>
<proteinExistence type="predicted"/>
<dbReference type="Gene3D" id="2.30.29.30">
    <property type="entry name" value="Pleckstrin-homology domain (PH domain)/Phosphotyrosine-binding domain (PTB)"/>
    <property type="match status" value="1"/>
</dbReference>
<dbReference type="InterPro" id="IPR012966">
    <property type="entry name" value="AHD"/>
</dbReference>
<feature type="region of interest" description="Disordered" evidence="2">
    <location>
        <begin position="1"/>
        <end position="22"/>
    </location>
</feature>
<dbReference type="VEuPathDB" id="VectorBase:LOC119178718"/>
<feature type="region of interest" description="Disordered" evidence="2">
    <location>
        <begin position="420"/>
        <end position="513"/>
    </location>
</feature>
<feature type="region of interest" description="Disordered" evidence="2">
    <location>
        <begin position="352"/>
        <end position="381"/>
    </location>
</feature>
<feature type="domain" description="PH" evidence="3">
    <location>
        <begin position="774"/>
        <end position="898"/>
    </location>
</feature>
<dbReference type="AlphaFoldDB" id="A0A6M2D2E9"/>
<evidence type="ECO:0000259" key="3">
    <source>
        <dbReference type="PROSITE" id="PS50003"/>
    </source>
</evidence>
<feature type="region of interest" description="Disordered" evidence="2">
    <location>
        <begin position="108"/>
        <end position="135"/>
    </location>
</feature>
<feature type="region of interest" description="Disordered" evidence="2">
    <location>
        <begin position="39"/>
        <end position="67"/>
    </location>
</feature>
<dbReference type="InterPro" id="IPR001849">
    <property type="entry name" value="PH_domain"/>
</dbReference>
<dbReference type="GO" id="GO:0000915">
    <property type="term" value="P:actomyosin contractile ring assembly"/>
    <property type="evidence" value="ECO:0007669"/>
    <property type="project" value="TreeGrafter"/>
</dbReference>
<dbReference type="Pfam" id="PF08174">
    <property type="entry name" value="Anillin"/>
    <property type="match status" value="1"/>
</dbReference>
<dbReference type="PANTHER" id="PTHR21538">
    <property type="entry name" value="ANILLIN/RHOTEKIN RTKN"/>
    <property type="match status" value="1"/>
</dbReference>
<sequence>MPPSSPRSAKRKIQDVATSDAPLSSDRCTIFKKICADDSGKSLGIDKDKENDVPMPSVEQMPQDEAPKVGLTKLAALGEARGCPGNGTGPDQPIVTVSVAARAALFESEISKSSGSNGRGTLPLKRPTSRPPLMQSFSSVNVARPSFLKTLPLNAAAKLSAHSTEGLGGAVTPPPAENREKSLARPGTPKKPELPGLAIIKEPAGNTPAMKTGSEENGIAVDTDNAETIPDASAALQPVGDCEDADDSVFENGSLSLPHEEDDVAHEVSTSKVATMSENFSDEGISHKTVVAPEIDETVTAANKGQQPGAWEDDGQTEKASTAMLLKTETALSSATPLKTETLPPAEALDEVHGQKLSVSHASKHSGAEGYSSGPDTENNTVKDVSRVQQCNVNKESVMTPEEAAVFDEIDDILNEAMDSECSDTSYSSAQPALPQPSSTPPRNSHATVNQLSSSHLMSTPKPASPKASTGQHTAELPRTISSFRKQQRDATPQQCPFAFTPSKTSKDAGLGEEDQLSLDNRLKALQDNVLAQQTVISQATQALNLCQASAEFLGSAEQVEGEKLLLIATQKRLAYLNEIQRLKVGGDNPASELPRGSLVVKKIRFPINKDALKSSSGYVHHFLCMVQYRGKVHASQLISSDTMRSSENNCLEFDNEIEYSSMDEDFQVQIDLYGLKTVSPAVPHDKKYHIKKETIKMKLSSRGRKTDSIFMTPGISSPGGPNAVRTSSFQSLGSFILTTSNCHQNVFALSKVPGSFCIEGKALVELQLHADHGLEHHGFLTLFEEVGGFGAWTRLWCLLKGSHLVLWRYPEEEDSKPPIDTIDLRQCITKEVSRLPRTECAHAHTFELVIVEPLGSRHRDTLTTTRHATVAVTRHRLSADSKDDLNVWCTAFNRVLSCIRKWDPEAYKAMDIKQFV</sequence>
<feature type="compositionally biased region" description="Polar residues" evidence="2">
    <location>
        <begin position="443"/>
        <end position="458"/>
    </location>
</feature>
<dbReference type="GO" id="GO:0000281">
    <property type="term" value="P:mitotic cytokinesis"/>
    <property type="evidence" value="ECO:0007669"/>
    <property type="project" value="TreeGrafter"/>
</dbReference>
<protein>
    <submittedName>
        <fullName evidence="4">Putative actin binding protein anillin</fullName>
    </submittedName>
</protein>
<dbReference type="GO" id="GO:0031106">
    <property type="term" value="P:septin ring organization"/>
    <property type="evidence" value="ECO:0007669"/>
    <property type="project" value="TreeGrafter"/>
</dbReference>
<dbReference type="InterPro" id="IPR037840">
    <property type="entry name" value="PH_Anillin"/>
</dbReference>
<dbReference type="InterPro" id="IPR051364">
    <property type="entry name" value="Cytokinesis/Rho-signaling"/>
</dbReference>
<keyword evidence="1" id="KW-0175">Coiled coil</keyword>
<dbReference type="CDD" id="cd01263">
    <property type="entry name" value="PH_anillin"/>
    <property type="match status" value="1"/>
</dbReference>
<dbReference type="PROSITE" id="PS50003">
    <property type="entry name" value="PH_DOMAIN"/>
    <property type="match status" value="1"/>
</dbReference>
<accession>A0A6M2D2E9</accession>
<organism evidence="4">
    <name type="scientific">Rhipicephalus microplus</name>
    <name type="common">Cattle tick</name>
    <name type="synonym">Boophilus microplus</name>
    <dbReference type="NCBI Taxonomy" id="6941"/>
    <lineage>
        <taxon>Eukaryota</taxon>
        <taxon>Metazoa</taxon>
        <taxon>Ecdysozoa</taxon>
        <taxon>Arthropoda</taxon>
        <taxon>Chelicerata</taxon>
        <taxon>Arachnida</taxon>
        <taxon>Acari</taxon>
        <taxon>Parasitiformes</taxon>
        <taxon>Ixodida</taxon>
        <taxon>Ixodoidea</taxon>
        <taxon>Ixodidae</taxon>
        <taxon>Rhipicephalinae</taxon>
        <taxon>Rhipicephalus</taxon>
        <taxon>Boophilus</taxon>
    </lineage>
</organism>
<reference evidence="4" key="1">
    <citation type="submission" date="2019-09" db="EMBL/GenBank/DDBJ databases">
        <title>Organ-specific transcriptomic study of the physiology of the cattle tick, Rhipicephalus microplus.</title>
        <authorList>
            <person name="Tirloni L."/>
            <person name="Braz G."/>
            <person name="Gandara A.C.P."/>
            <person name="Sabadin G.A."/>
            <person name="da Silva R.M."/>
            <person name="Guizzo M.G."/>
            <person name="Machado J.A."/>
            <person name="Costa E.P."/>
            <person name="Gomes H.F."/>
            <person name="Moraes J."/>
            <person name="Mota M.B.S."/>
            <person name="Mesquita R.D."/>
            <person name="Alvarenga P.H."/>
            <person name="Alves F."/>
            <person name="Seixas A."/>
            <person name="da Fonseca R.N."/>
            <person name="Fogaca A."/>
            <person name="Logullo C."/>
            <person name="Tanaka A."/>
            <person name="Daffre S."/>
            <person name="Termignoni C."/>
            <person name="Vaz I.S.Jr."/>
            <person name="Oliveira P.L."/>
            <person name="Ribeiro J.M."/>
        </authorList>
    </citation>
    <scope>NUCLEOTIDE SEQUENCE</scope>
    <source>
        <strain evidence="4">Porto Alegre</strain>
    </source>
</reference>